<keyword evidence="7 14" id="KW-0963">Cytoplasm</keyword>
<proteinExistence type="inferred from homology"/>
<keyword evidence="10 14" id="KW-0949">S-adenosyl-L-methionine</keyword>
<dbReference type="Proteomes" id="UP001201020">
    <property type="component" value="Chromosome"/>
</dbReference>
<reference evidence="15" key="1">
    <citation type="journal article" date="2022" name="Nat. Microbiol.">
        <title>Unique mobile elements and scalable gene flow at the prokaryote-eukaryote boundary revealed by circularized Asgard archaea genomes.</title>
        <authorList>
            <person name="Wu F."/>
            <person name="Speth D.R."/>
            <person name="Philosof A."/>
            <person name="Cremiere A."/>
            <person name="Narayanan A."/>
            <person name="Barco R.A."/>
            <person name="Connon S.A."/>
            <person name="Amend J.P."/>
            <person name="Antoshechkin I.A."/>
            <person name="Orphan V.J."/>
        </authorList>
    </citation>
    <scope>NUCLEOTIDE SEQUENCE</scope>
    <source>
        <strain evidence="15">PM71</strain>
    </source>
</reference>
<dbReference type="Gene3D" id="3.40.1280.10">
    <property type="match status" value="1"/>
</dbReference>
<evidence type="ECO:0000256" key="5">
    <source>
        <dbReference type="ARBA" id="ARBA00012624"/>
    </source>
</evidence>
<dbReference type="Pfam" id="PF01994">
    <property type="entry name" value="Trm56"/>
    <property type="match status" value="1"/>
</dbReference>
<accession>A0A9Y1FKF5</accession>
<protein>
    <recommendedName>
        <fullName evidence="6 14">tRNA (cytidine(56)-2'-O)-methyltransferase</fullName>
        <ecNumber evidence="5 14">2.1.1.206</ecNumber>
    </recommendedName>
    <alternativeName>
        <fullName evidence="12 14">tRNA ribose 2'-O-methyltransferase aTrm56</fullName>
    </alternativeName>
</protein>
<evidence type="ECO:0000256" key="7">
    <source>
        <dbReference type="ARBA" id="ARBA00022490"/>
    </source>
</evidence>
<evidence type="ECO:0000256" key="9">
    <source>
        <dbReference type="ARBA" id="ARBA00022679"/>
    </source>
</evidence>
<dbReference type="InterPro" id="IPR029028">
    <property type="entry name" value="Alpha/beta_knot_MTases"/>
</dbReference>
<dbReference type="EMBL" id="CP084166">
    <property type="protein sequence ID" value="UJG39809.1"/>
    <property type="molecule type" value="Genomic_DNA"/>
</dbReference>
<evidence type="ECO:0000256" key="2">
    <source>
        <dbReference type="ARBA" id="ARBA00004496"/>
    </source>
</evidence>
<comment type="catalytic activity">
    <reaction evidence="13 14">
        <text>cytidine(56) in tRNA + S-adenosyl-L-methionine = 2'-O-methylcytidine(56) in tRNA + S-adenosyl-L-homocysteine + H(+)</text>
        <dbReference type="Rhea" id="RHEA:42968"/>
        <dbReference type="Rhea" id="RHEA-COMP:10308"/>
        <dbReference type="Rhea" id="RHEA-COMP:10309"/>
        <dbReference type="ChEBI" id="CHEBI:15378"/>
        <dbReference type="ChEBI" id="CHEBI:57856"/>
        <dbReference type="ChEBI" id="CHEBI:59789"/>
        <dbReference type="ChEBI" id="CHEBI:74495"/>
        <dbReference type="ChEBI" id="CHEBI:82748"/>
        <dbReference type="EC" id="2.1.1.206"/>
    </reaction>
</comment>
<keyword evidence="9 14" id="KW-0808">Transferase</keyword>
<dbReference type="InterPro" id="IPR002845">
    <property type="entry name" value="tRNA_mtfrase_aTrm56"/>
</dbReference>
<evidence type="ECO:0000256" key="14">
    <source>
        <dbReference type="HAMAP-Rule" id="MF_00077"/>
    </source>
</evidence>
<dbReference type="SUPFAM" id="SSF75217">
    <property type="entry name" value="alpha/beta knot"/>
    <property type="match status" value="1"/>
</dbReference>
<dbReference type="PANTHER" id="PTHR42197:SF1">
    <property type="entry name" value="TRNA (CYTIDINE(56)-2'-O)-METHYLTRANSFERASE"/>
    <property type="match status" value="1"/>
</dbReference>
<sequence>MEIVVLRLHHRITRDKRMSSHLALVARAFGASKIVYSGEYDNRIEQTVAQIVESWGGNFNVEYTQNERQYIKEWKREGGVVVHLTMFGIEIDDVIDDLRKVEKDVLVIVGGAKVEIEFYHLADFNIAIGHQPHSEVAALAICLDKITGGKGRKKRYSNARVEIEPCKKGKKVIDKRRKE</sequence>
<evidence type="ECO:0000256" key="10">
    <source>
        <dbReference type="ARBA" id="ARBA00022691"/>
    </source>
</evidence>
<evidence type="ECO:0000256" key="13">
    <source>
        <dbReference type="ARBA" id="ARBA00047792"/>
    </source>
</evidence>
<dbReference type="GO" id="GO:0002128">
    <property type="term" value="P:tRNA nucleoside ribose methylation"/>
    <property type="evidence" value="ECO:0007669"/>
    <property type="project" value="UniProtKB-UniRule"/>
</dbReference>
<name>A0A9Y1FKF5_9ARCH</name>
<dbReference type="PANTHER" id="PTHR42197">
    <property type="entry name" value="TRNA (CYTIDINE(56)-2'-O)-METHYLTRANSFERASE"/>
    <property type="match status" value="1"/>
</dbReference>
<gene>
    <name evidence="15" type="ORF">K9W45_08060</name>
</gene>
<keyword evidence="8 14" id="KW-0489">Methyltransferase</keyword>
<evidence type="ECO:0000256" key="6">
    <source>
        <dbReference type="ARBA" id="ARBA00013709"/>
    </source>
</evidence>
<dbReference type="GO" id="GO:0106059">
    <property type="term" value="F:tRNA (cytidine(56)-2'-O)-methyltransferase activity"/>
    <property type="evidence" value="ECO:0007669"/>
    <property type="project" value="UniProtKB-EC"/>
</dbReference>
<comment type="subunit">
    <text evidence="4 14">Homodimer.</text>
</comment>
<evidence type="ECO:0000256" key="4">
    <source>
        <dbReference type="ARBA" id="ARBA00011738"/>
    </source>
</evidence>
<keyword evidence="11 14" id="KW-0819">tRNA processing</keyword>
<evidence type="ECO:0000256" key="1">
    <source>
        <dbReference type="ARBA" id="ARBA00003959"/>
    </source>
</evidence>
<evidence type="ECO:0000256" key="11">
    <source>
        <dbReference type="ARBA" id="ARBA00022694"/>
    </source>
</evidence>
<evidence type="ECO:0000256" key="12">
    <source>
        <dbReference type="ARBA" id="ARBA00029826"/>
    </source>
</evidence>
<dbReference type="PIRSF" id="PIRSF016123">
    <property type="entry name" value="UCP016123"/>
    <property type="match status" value="1"/>
</dbReference>
<evidence type="ECO:0000256" key="8">
    <source>
        <dbReference type="ARBA" id="ARBA00022603"/>
    </source>
</evidence>
<comment type="subcellular location">
    <subcellularLocation>
        <location evidence="2 14">Cytoplasm</location>
    </subcellularLocation>
</comment>
<dbReference type="GO" id="GO:0005737">
    <property type="term" value="C:cytoplasm"/>
    <property type="evidence" value="ECO:0007669"/>
    <property type="project" value="UniProtKB-SubCell"/>
</dbReference>
<comment type="caution">
    <text evidence="14">Lacks conserved residue(s) required for the propagation of feature annotation.</text>
</comment>
<dbReference type="EC" id="2.1.1.206" evidence="5 14"/>
<dbReference type="AlphaFoldDB" id="A0A9Y1FKF5"/>
<feature type="binding site" evidence="14">
    <location>
        <position position="84"/>
    </location>
    <ligand>
        <name>S-adenosyl-L-methionine</name>
        <dbReference type="ChEBI" id="CHEBI:59789"/>
    </ligand>
</feature>
<dbReference type="InterPro" id="IPR029026">
    <property type="entry name" value="tRNA_m1G_MTases_N"/>
</dbReference>
<evidence type="ECO:0000313" key="15">
    <source>
        <dbReference type="EMBL" id="UJG39809.1"/>
    </source>
</evidence>
<evidence type="ECO:0000256" key="3">
    <source>
        <dbReference type="ARBA" id="ARBA00010324"/>
    </source>
</evidence>
<dbReference type="HAMAP" id="MF_00077">
    <property type="entry name" value="tRNA_methyltr_aTrm56"/>
    <property type="match status" value="1"/>
</dbReference>
<organism evidence="15">
    <name type="scientific">Candidatus Heimdallarchaeum aukensis</name>
    <dbReference type="NCBI Taxonomy" id="2876573"/>
    <lineage>
        <taxon>Archaea</taxon>
        <taxon>Promethearchaeati</taxon>
        <taxon>Candidatus Heimdallarchaeota</taxon>
        <taxon>Candidatus Heimdallarchaeia (ex Rinke et al. 2021) (nom. nud.)</taxon>
        <taxon>Candidatus Heimdallarchaeales</taxon>
        <taxon>Candidatus Heimdallarchaeaceae</taxon>
        <taxon>Candidatus Heimdallarchaeum</taxon>
    </lineage>
</organism>
<comment type="function">
    <text evidence="1 14">Specifically catalyzes the AdoMet-dependent 2'-O-ribose methylation of cytidine at position 56 in tRNAs.</text>
</comment>
<comment type="similarity">
    <text evidence="3 14">Belongs to the aTrm56 family.</text>
</comment>